<evidence type="ECO:0000313" key="4">
    <source>
        <dbReference type="EMBL" id="KOO36267.1"/>
    </source>
</evidence>
<dbReference type="OMA" id="MIENEMY"/>
<dbReference type="PANTHER" id="PTHR39183:SF1">
    <property type="entry name" value="SPORE COAT PROTEIN F-LIKE PROTEIN YHCQ"/>
    <property type="match status" value="1"/>
</dbReference>
<dbReference type="AlphaFoldDB" id="A0A0M0KCE5"/>
<name>A0A0M0KCE5_ALKHA</name>
<dbReference type="EMBL" id="LILD01000014">
    <property type="protein sequence ID" value="KOO36267.1"/>
    <property type="molecule type" value="Genomic_DNA"/>
</dbReference>
<proteinExistence type="inferred from homology"/>
<protein>
    <submittedName>
        <fullName evidence="4">Spore gernimation protein GerQ</fullName>
    </submittedName>
</protein>
<dbReference type="InterPro" id="IPR012347">
    <property type="entry name" value="Ferritin-like"/>
</dbReference>
<evidence type="ECO:0000256" key="2">
    <source>
        <dbReference type="ARBA" id="ARBA00024325"/>
    </source>
</evidence>
<gene>
    <name evidence="4" type="ORF">AMD02_18965</name>
</gene>
<dbReference type="Gene3D" id="1.20.1260.10">
    <property type="match status" value="1"/>
</dbReference>
<dbReference type="RefSeq" id="WP_010896916.1">
    <property type="nucleotide sequence ID" value="NZ_CP040441.1"/>
</dbReference>
<dbReference type="GeneID" id="87596312"/>
<dbReference type="PATRIC" id="fig|136160.3.peg.3766"/>
<sequence length="105" mass="11683">MNQFVQNMTGMGPMTDQVVATDMLIAAKAGIKNIATAISESATPEVRAALQQQLDQQIRFHGQMTEYMMKNGYYHPYNMEEQVRVDLAAANTALSQANQGQQMQQ</sequence>
<dbReference type="InterPro" id="IPR012851">
    <property type="entry name" value="Spore_coat_CotF-like"/>
</dbReference>
<accession>A0A0M0KCE5</accession>
<dbReference type="PANTHER" id="PTHR39183">
    <property type="entry name" value="SPORE COAT PROTEIN F-LIKE PROTEIN YHCQ"/>
    <property type="match status" value="1"/>
</dbReference>
<keyword evidence="1" id="KW-0749">Sporulation</keyword>
<comment type="subcellular location">
    <subcellularLocation>
        <location evidence="2">Spore coat</location>
    </subcellularLocation>
</comment>
<evidence type="ECO:0000256" key="3">
    <source>
        <dbReference type="ARBA" id="ARBA00024344"/>
    </source>
</evidence>
<comment type="caution">
    <text evidence="4">The sequence shown here is derived from an EMBL/GenBank/DDBJ whole genome shotgun (WGS) entry which is preliminary data.</text>
</comment>
<dbReference type="GO" id="GO:0030435">
    <property type="term" value="P:sporulation resulting in formation of a cellular spore"/>
    <property type="evidence" value="ECO:0007669"/>
    <property type="project" value="UniProtKB-KW"/>
</dbReference>
<evidence type="ECO:0000256" key="1">
    <source>
        <dbReference type="ARBA" id="ARBA00022969"/>
    </source>
</evidence>
<dbReference type="Pfam" id="PF07875">
    <property type="entry name" value="Coat_F"/>
    <property type="match status" value="1"/>
</dbReference>
<reference evidence="4" key="1">
    <citation type="submission" date="2015-08" db="EMBL/GenBank/DDBJ databases">
        <title>Complete DNA Sequence of Pseudomonas syringae pv. actinidiae, the Causal Agent of Kiwifruit Canker Disease.</title>
        <authorList>
            <person name="Rikkerink E.H.A."/>
            <person name="Fineran P.C."/>
        </authorList>
    </citation>
    <scope>NUCLEOTIDE SEQUENCE</scope>
    <source>
        <strain evidence="4">DSM 13666</strain>
    </source>
</reference>
<organism evidence="4">
    <name type="scientific">Halalkalibacterium halodurans</name>
    <name type="common">Bacillus halodurans</name>
    <dbReference type="NCBI Taxonomy" id="86665"/>
    <lineage>
        <taxon>Bacteria</taxon>
        <taxon>Bacillati</taxon>
        <taxon>Bacillota</taxon>
        <taxon>Bacilli</taxon>
        <taxon>Bacillales</taxon>
        <taxon>Bacillaceae</taxon>
        <taxon>Halalkalibacterium (ex Joshi et al. 2022)</taxon>
    </lineage>
</organism>
<comment type="similarity">
    <text evidence="3">Belongs to the CotF family.</text>
</comment>